<dbReference type="AlphaFoldDB" id="A0A9Q1QDU0"/>
<protein>
    <submittedName>
        <fullName evidence="1">Uncharacterized protein</fullName>
    </submittedName>
</protein>
<organism evidence="1 2">
    <name type="scientific">Carnegiea gigantea</name>
    <dbReference type="NCBI Taxonomy" id="171969"/>
    <lineage>
        <taxon>Eukaryota</taxon>
        <taxon>Viridiplantae</taxon>
        <taxon>Streptophyta</taxon>
        <taxon>Embryophyta</taxon>
        <taxon>Tracheophyta</taxon>
        <taxon>Spermatophyta</taxon>
        <taxon>Magnoliopsida</taxon>
        <taxon>eudicotyledons</taxon>
        <taxon>Gunneridae</taxon>
        <taxon>Pentapetalae</taxon>
        <taxon>Caryophyllales</taxon>
        <taxon>Cactineae</taxon>
        <taxon>Cactaceae</taxon>
        <taxon>Cactoideae</taxon>
        <taxon>Echinocereeae</taxon>
        <taxon>Carnegiea</taxon>
    </lineage>
</organism>
<comment type="caution">
    <text evidence="1">The sequence shown here is derived from an EMBL/GenBank/DDBJ whole genome shotgun (WGS) entry which is preliminary data.</text>
</comment>
<evidence type="ECO:0000313" key="2">
    <source>
        <dbReference type="Proteomes" id="UP001153076"/>
    </source>
</evidence>
<dbReference type="EMBL" id="JAKOGI010000247">
    <property type="protein sequence ID" value="KAJ8438628.1"/>
    <property type="molecule type" value="Genomic_DNA"/>
</dbReference>
<proteinExistence type="predicted"/>
<evidence type="ECO:0000313" key="1">
    <source>
        <dbReference type="EMBL" id="KAJ8438628.1"/>
    </source>
</evidence>
<sequence length="314" mass="35683">MRSLIPGRSRCRFPVDFLYPWLAKNFDTYKLNREASSSPRAKSFQLKKDPRTIGSTTAFPFVRVLCLSAVKATFSWSTAALIDSVDNLDVSTDLDFNNLPDLEIMLCCHHMLACSRTKVLLPGTTIRLRGITLAEAEYCWFYKPLEHFVQLVEYDSSLVKIVGIDVSISTTPIPIILIQSMLHQQRKQIRLQTFKKLSLTEICCTISRHIKLPIGVYKLTTKNVIELPPESLENIMDIRRLRAPQVRVSIVHSFNELLSTQGTGATPFESKVEGSIKHTSGLNDLHQNYSNRMIIGEQDSYHIEVLRKLDEASQ</sequence>
<keyword evidence="2" id="KW-1185">Reference proteome</keyword>
<reference evidence="1" key="1">
    <citation type="submission" date="2022-04" db="EMBL/GenBank/DDBJ databases">
        <title>Carnegiea gigantea Genome sequencing and assembly v2.</title>
        <authorList>
            <person name="Copetti D."/>
            <person name="Sanderson M.J."/>
            <person name="Burquez A."/>
            <person name="Wojciechowski M.F."/>
        </authorList>
    </citation>
    <scope>NUCLEOTIDE SEQUENCE</scope>
    <source>
        <strain evidence="1">SGP5-SGP5p</strain>
        <tissue evidence="1">Aerial part</tissue>
    </source>
</reference>
<dbReference type="Proteomes" id="UP001153076">
    <property type="component" value="Unassembled WGS sequence"/>
</dbReference>
<gene>
    <name evidence="1" type="ORF">Cgig2_017966</name>
</gene>
<name>A0A9Q1QDU0_9CARY</name>
<accession>A0A9Q1QDU0</accession>